<evidence type="ECO:0000256" key="4">
    <source>
        <dbReference type="ARBA" id="ARBA00022833"/>
    </source>
</evidence>
<proteinExistence type="predicted"/>
<sequence length="401" mass="45222">MAAFLQWRRFVFFDKETVKDVVVNGKNVVLPIGIFACDSGRSHIIIGDILSNKLHMDVTHLYPLKQHSILVSVGQDEQGVNPLAKVWNLDKRDSGNPLCTRIFPAIPGNKPPEVSCLTVHENLNFMAIGFTDGNMVLTKGDITRVRHSKTLTLHEGAYSITGLAFRQQGKVTHLFVDTLEKVHVVKEYPKLELDTHGCALHCSALTDPYQDSQFIVAGDECVYLYQPDERGSCFAFDGHKLLAYWHRGYLLLLTMNIKSPNKSEFGSRVMSPSEKQTLTIYDLNNKIIAYSASFDKIIEVLVEWGSFYILTRDKNMFVLQEKDTQTKLEVRPNSKSEVQFDVEIAIKVLRQASYHSHTVFLSCTVMLCLVSVLSLHPVSLCWSLLGYLFSPSFPQLCLVSS</sequence>
<dbReference type="Proteomes" id="UP000694395">
    <property type="component" value="Chromosome 10"/>
</dbReference>
<dbReference type="SUPFAM" id="SSF50978">
    <property type="entry name" value="WD40 repeat-like"/>
    <property type="match status" value="1"/>
</dbReference>
<keyword evidence="4" id="KW-0862">Zinc</keyword>
<dbReference type="GeneTree" id="ENSGT00940000153635"/>
<dbReference type="GO" id="GO:0007032">
    <property type="term" value="P:endosome organization"/>
    <property type="evidence" value="ECO:0007669"/>
    <property type="project" value="TreeGrafter"/>
</dbReference>
<dbReference type="GO" id="GO:0048284">
    <property type="term" value="P:organelle fusion"/>
    <property type="evidence" value="ECO:0007669"/>
    <property type="project" value="TreeGrafter"/>
</dbReference>
<evidence type="ECO:0000256" key="2">
    <source>
        <dbReference type="ARBA" id="ARBA00022723"/>
    </source>
</evidence>
<dbReference type="GO" id="GO:0007033">
    <property type="term" value="P:vacuole organization"/>
    <property type="evidence" value="ECO:0007669"/>
    <property type="project" value="TreeGrafter"/>
</dbReference>
<dbReference type="Pfam" id="PF23341">
    <property type="entry name" value="PEP5_VPS11_N"/>
    <property type="match status" value="1"/>
</dbReference>
<dbReference type="GO" id="GO:0031902">
    <property type="term" value="C:late endosome membrane"/>
    <property type="evidence" value="ECO:0007669"/>
    <property type="project" value="UniProtKB-SubCell"/>
</dbReference>
<evidence type="ECO:0000313" key="7">
    <source>
        <dbReference type="Ensembl" id="ENSOMYP00000019767.2"/>
    </source>
</evidence>
<keyword evidence="2" id="KW-0479">Metal-binding</keyword>
<evidence type="ECO:0000313" key="8">
    <source>
        <dbReference type="Proteomes" id="UP000694395"/>
    </source>
</evidence>
<accession>A0A8C7PA44</accession>
<organism evidence="7 8">
    <name type="scientific">Oncorhynchus mykiss</name>
    <name type="common">Rainbow trout</name>
    <name type="synonym">Salmo gairdneri</name>
    <dbReference type="NCBI Taxonomy" id="8022"/>
    <lineage>
        <taxon>Eukaryota</taxon>
        <taxon>Metazoa</taxon>
        <taxon>Chordata</taxon>
        <taxon>Craniata</taxon>
        <taxon>Vertebrata</taxon>
        <taxon>Euteleostomi</taxon>
        <taxon>Actinopterygii</taxon>
        <taxon>Neopterygii</taxon>
        <taxon>Teleostei</taxon>
        <taxon>Protacanthopterygii</taxon>
        <taxon>Salmoniformes</taxon>
        <taxon>Salmonidae</taxon>
        <taxon>Salmoninae</taxon>
        <taxon>Oncorhynchus</taxon>
    </lineage>
</organism>
<dbReference type="PANTHER" id="PTHR23323:SF24">
    <property type="entry name" value="VACUOLAR PROTEIN SORTING-ASSOCIATED PROTEIN 11 HOMOLOG"/>
    <property type="match status" value="1"/>
</dbReference>
<reference evidence="7" key="1">
    <citation type="submission" date="2020-07" db="EMBL/GenBank/DDBJ databases">
        <title>A long reads based de novo assembly of the rainbow trout Arlee double haploid line genome.</title>
        <authorList>
            <person name="Gao G."/>
            <person name="Palti Y."/>
        </authorList>
    </citation>
    <scope>NUCLEOTIDE SEQUENCE [LARGE SCALE GENOMIC DNA]</scope>
</reference>
<keyword evidence="3" id="KW-0863">Zinc-finger</keyword>
<feature type="domain" description="PEP5/VPS11 N-terminal" evidence="6">
    <location>
        <begin position="7"/>
        <end position="321"/>
    </location>
</feature>
<dbReference type="Gene3D" id="2.130.10.10">
    <property type="entry name" value="YVTN repeat-like/Quinoprotein amine dehydrogenase"/>
    <property type="match status" value="1"/>
</dbReference>
<evidence type="ECO:0000256" key="3">
    <source>
        <dbReference type="ARBA" id="ARBA00022771"/>
    </source>
</evidence>
<dbReference type="Ensembl" id="ENSOMYT00000021716.2">
    <property type="protein sequence ID" value="ENSOMYP00000019767.2"/>
    <property type="gene ID" value="ENSOMYG00000009570.2"/>
</dbReference>
<dbReference type="GO" id="GO:0030897">
    <property type="term" value="C:HOPS complex"/>
    <property type="evidence" value="ECO:0007669"/>
    <property type="project" value="TreeGrafter"/>
</dbReference>
<evidence type="ECO:0000256" key="5">
    <source>
        <dbReference type="ARBA" id="ARBA00023136"/>
    </source>
</evidence>
<protein>
    <submittedName>
        <fullName evidence="7">VPS11 core subunit of CORVET and HOPS complexes</fullName>
    </submittedName>
</protein>
<evidence type="ECO:0000259" key="6">
    <source>
        <dbReference type="Pfam" id="PF23341"/>
    </source>
</evidence>
<dbReference type="GO" id="GO:0030674">
    <property type="term" value="F:protein-macromolecule adaptor activity"/>
    <property type="evidence" value="ECO:0007669"/>
    <property type="project" value="TreeGrafter"/>
</dbReference>
<dbReference type="InterPro" id="IPR057307">
    <property type="entry name" value="PEP5_VPS11_N"/>
</dbReference>
<dbReference type="InterPro" id="IPR036322">
    <property type="entry name" value="WD40_repeat_dom_sf"/>
</dbReference>
<dbReference type="InterPro" id="IPR015943">
    <property type="entry name" value="WD40/YVTN_repeat-like_dom_sf"/>
</dbReference>
<reference evidence="7" key="2">
    <citation type="submission" date="2025-08" db="UniProtKB">
        <authorList>
            <consortium name="Ensembl"/>
        </authorList>
    </citation>
    <scope>IDENTIFICATION</scope>
</reference>
<dbReference type="AlphaFoldDB" id="A0A8C7PA44"/>
<dbReference type="PANTHER" id="PTHR23323">
    <property type="entry name" value="VACUOLAR PROTEIN SORTING-ASSOCIATED PROTEIN"/>
    <property type="match status" value="1"/>
</dbReference>
<dbReference type="GO" id="GO:0006904">
    <property type="term" value="P:vesicle docking involved in exocytosis"/>
    <property type="evidence" value="ECO:0007669"/>
    <property type="project" value="TreeGrafter"/>
</dbReference>
<comment type="subcellular location">
    <subcellularLocation>
        <location evidence="1">Late endosome membrane</location>
        <topology evidence="1">Peripheral membrane protein</topology>
        <orientation evidence="1">Cytoplasmic side</orientation>
    </subcellularLocation>
</comment>
<dbReference type="GO" id="GO:0008270">
    <property type="term" value="F:zinc ion binding"/>
    <property type="evidence" value="ECO:0007669"/>
    <property type="project" value="UniProtKB-KW"/>
</dbReference>
<name>A0A8C7PA44_ONCMY</name>
<evidence type="ECO:0000256" key="1">
    <source>
        <dbReference type="ARBA" id="ARBA00004492"/>
    </source>
</evidence>
<keyword evidence="5" id="KW-0472">Membrane</keyword>
<keyword evidence="8" id="KW-1185">Reference proteome</keyword>
<reference evidence="7" key="3">
    <citation type="submission" date="2025-09" db="UniProtKB">
        <authorList>
            <consortium name="Ensembl"/>
        </authorList>
    </citation>
    <scope>IDENTIFICATION</scope>
</reference>